<reference evidence="3" key="1">
    <citation type="submission" date="2017-08" db="EMBL/GenBank/DDBJ databases">
        <authorList>
            <person name="Polle J.E."/>
            <person name="Barry K."/>
            <person name="Cushman J."/>
            <person name="Schmutz J."/>
            <person name="Tran D."/>
            <person name="Hathwaick L.T."/>
            <person name="Yim W.C."/>
            <person name="Jenkins J."/>
            <person name="Mckie-Krisberg Z.M."/>
            <person name="Prochnik S."/>
            <person name="Lindquist E."/>
            <person name="Dockter R.B."/>
            <person name="Adam C."/>
            <person name="Molina H."/>
            <person name="Bunkerborg J."/>
            <person name="Jin E."/>
            <person name="Buchheim M."/>
            <person name="Magnuson J."/>
        </authorList>
    </citation>
    <scope>NUCLEOTIDE SEQUENCE</scope>
    <source>
        <strain evidence="3">CCAP 19/18</strain>
    </source>
</reference>
<dbReference type="PANTHER" id="PTHR38016:SF1">
    <property type="entry name" value="LIMITING CO2-INDUCIBLE PROTEIN B_C BETA CARBONYIC ANHYDRASE DOMAIN-CONTAINING PROTEIN"/>
    <property type="match status" value="1"/>
</dbReference>
<comment type="caution">
    <text evidence="3">The sequence shown here is derived from an EMBL/GenBank/DDBJ whole genome shotgun (WGS) entry which is preliminary data.</text>
</comment>
<evidence type="ECO:0000256" key="1">
    <source>
        <dbReference type="SAM" id="MobiDB-lite"/>
    </source>
</evidence>
<dbReference type="PANTHER" id="PTHR38016">
    <property type="entry name" value="UNNAMED PRODUCT"/>
    <property type="match status" value="1"/>
</dbReference>
<organism evidence="3 4">
    <name type="scientific">Dunaliella salina</name>
    <name type="common">Green alga</name>
    <name type="synonym">Protococcus salinus</name>
    <dbReference type="NCBI Taxonomy" id="3046"/>
    <lineage>
        <taxon>Eukaryota</taxon>
        <taxon>Viridiplantae</taxon>
        <taxon>Chlorophyta</taxon>
        <taxon>core chlorophytes</taxon>
        <taxon>Chlorophyceae</taxon>
        <taxon>CS clade</taxon>
        <taxon>Chlamydomonadales</taxon>
        <taxon>Dunaliellaceae</taxon>
        <taxon>Dunaliella</taxon>
    </lineage>
</organism>
<dbReference type="Pfam" id="PF18599">
    <property type="entry name" value="LCIB_C_CA"/>
    <property type="match status" value="1"/>
</dbReference>
<proteinExistence type="predicted"/>
<name>A0ABQ7GI41_DUNSA</name>
<dbReference type="Proteomes" id="UP000815325">
    <property type="component" value="Unassembled WGS sequence"/>
</dbReference>
<feature type="region of interest" description="Disordered" evidence="1">
    <location>
        <begin position="60"/>
        <end position="82"/>
    </location>
</feature>
<evidence type="ECO:0000313" key="4">
    <source>
        <dbReference type="Proteomes" id="UP000815325"/>
    </source>
</evidence>
<protein>
    <recommendedName>
        <fullName evidence="2">Limiting CO2-inducible protein B/C beta carbonyic anhydrase domain-containing protein</fullName>
    </recommendedName>
</protein>
<evidence type="ECO:0000259" key="2">
    <source>
        <dbReference type="Pfam" id="PF18599"/>
    </source>
</evidence>
<dbReference type="EMBL" id="MU069766">
    <property type="protein sequence ID" value="KAF5834285.1"/>
    <property type="molecule type" value="Genomic_DNA"/>
</dbReference>
<dbReference type="InterPro" id="IPR040703">
    <property type="entry name" value="LCIB/C_CA"/>
</dbReference>
<keyword evidence="4" id="KW-1185">Reference proteome</keyword>
<evidence type="ECO:0000313" key="3">
    <source>
        <dbReference type="EMBL" id="KAF5834285.1"/>
    </source>
</evidence>
<accession>A0ABQ7GI41</accession>
<feature type="region of interest" description="Disordered" evidence="1">
    <location>
        <begin position="1"/>
        <end position="21"/>
    </location>
</feature>
<sequence>MLLQSSKLNTSSIGRSAHAPGCPCCSGMRKHSVFKARGSAFSKNPTPANAGIQHIKPAYAPSAASVSSPSQNSTPSDKSAEVAEMHARMAAQQMQLQQLTQALETMGKTALSAVGMGGPASAAEQPAPGVLSIEQRAAEVRKSFPKALAVDDFMNRVEVALAAKGFTGNNTIAMSNLCRDESCMILEDKIESVFGSCFSTHGLGGVLTCGVIGIKAGLSHSPVLGGKEQYVFFSFPHIAIDSEGGMGKISRPNRPDTSAACGALCACLGQLQAEGLDPNCKTPGVHDAEDPEYSILKQRLARQLKSENFKVENLDLVSITQAAERTITNDLKYLISKAVDPSKANYAVFTGVQIHNWAVDLTDGKTPSLEFVAPGDCYTVIDGKMEKMDVNAVPALSPRQLRLLGQVAEDQHPENDLPDQDSVVQEVPRGYLMRRIGGAAGARKSPVNYVNIPTK</sequence>
<feature type="domain" description="Limiting CO2-inducible protein B/C beta carbonyic anhydrase" evidence="2">
    <location>
        <begin position="147"/>
        <end position="379"/>
    </location>
</feature>
<feature type="compositionally biased region" description="Polar residues" evidence="1">
    <location>
        <begin position="1"/>
        <end position="14"/>
    </location>
</feature>
<gene>
    <name evidence="3" type="ORF">DUNSADRAFT_9152</name>
</gene>
<feature type="compositionally biased region" description="Low complexity" evidence="1">
    <location>
        <begin position="60"/>
        <end position="77"/>
    </location>
</feature>